<dbReference type="PANTHER" id="PTHR30295:SF0">
    <property type="entry name" value="BACTERIOFERRITIN"/>
    <property type="match status" value="1"/>
</dbReference>
<protein>
    <submittedName>
        <fullName evidence="7">Ferritin</fullName>
    </submittedName>
</protein>
<dbReference type="GO" id="GO:0005829">
    <property type="term" value="C:cytosol"/>
    <property type="evidence" value="ECO:0007669"/>
    <property type="project" value="TreeGrafter"/>
</dbReference>
<evidence type="ECO:0000256" key="4">
    <source>
        <dbReference type="ARBA" id="ARBA00023004"/>
    </source>
</evidence>
<keyword evidence="2" id="KW-0349">Heme</keyword>
<evidence type="ECO:0000259" key="6">
    <source>
        <dbReference type="PROSITE" id="PS50905"/>
    </source>
</evidence>
<evidence type="ECO:0000313" key="7">
    <source>
        <dbReference type="EMBL" id="OGD87301.1"/>
    </source>
</evidence>
<dbReference type="GO" id="GO:0020037">
    <property type="term" value="F:heme binding"/>
    <property type="evidence" value="ECO:0007669"/>
    <property type="project" value="TreeGrafter"/>
</dbReference>
<gene>
    <name evidence="7" type="ORF">A2164_04010</name>
</gene>
<dbReference type="GO" id="GO:0006826">
    <property type="term" value="P:iron ion transport"/>
    <property type="evidence" value="ECO:0007669"/>
    <property type="project" value="InterPro"/>
</dbReference>
<dbReference type="PROSITE" id="PS50905">
    <property type="entry name" value="FERRITIN_LIKE"/>
    <property type="match status" value="1"/>
</dbReference>
<evidence type="ECO:0000256" key="1">
    <source>
        <dbReference type="ARBA" id="ARBA00022434"/>
    </source>
</evidence>
<dbReference type="GO" id="GO:0008199">
    <property type="term" value="F:ferric iron binding"/>
    <property type="evidence" value="ECO:0007669"/>
    <property type="project" value="InterPro"/>
</dbReference>
<dbReference type="AlphaFoldDB" id="A0A1F5G616"/>
<dbReference type="InterPro" id="IPR009078">
    <property type="entry name" value="Ferritin-like_SF"/>
</dbReference>
<comment type="caution">
    <text evidence="7">The sequence shown here is derived from an EMBL/GenBank/DDBJ whole genome shotgun (WGS) entry which is preliminary data.</text>
</comment>
<keyword evidence="1" id="KW-0409">Iron storage</keyword>
<evidence type="ECO:0000313" key="8">
    <source>
        <dbReference type="Proteomes" id="UP000176317"/>
    </source>
</evidence>
<accession>A0A1F5G616</accession>
<dbReference type="InterPro" id="IPR002024">
    <property type="entry name" value="Bacterioferritin"/>
</dbReference>
<dbReference type="GO" id="GO:0004322">
    <property type="term" value="F:ferroxidase activity"/>
    <property type="evidence" value="ECO:0007669"/>
    <property type="project" value="TreeGrafter"/>
</dbReference>
<organism evidence="7 8">
    <name type="scientific">Candidatus Curtissbacteria bacterium RBG_13_35_7</name>
    <dbReference type="NCBI Taxonomy" id="1797705"/>
    <lineage>
        <taxon>Bacteria</taxon>
        <taxon>Candidatus Curtissiibacteriota</taxon>
    </lineage>
</organism>
<keyword evidence="4" id="KW-0408">Iron</keyword>
<dbReference type="InterPro" id="IPR008331">
    <property type="entry name" value="Ferritin_DPS_dom"/>
</dbReference>
<reference evidence="7 8" key="1">
    <citation type="journal article" date="2016" name="Nat. Commun.">
        <title>Thousands of microbial genomes shed light on interconnected biogeochemical processes in an aquifer system.</title>
        <authorList>
            <person name="Anantharaman K."/>
            <person name="Brown C.T."/>
            <person name="Hug L.A."/>
            <person name="Sharon I."/>
            <person name="Castelle C.J."/>
            <person name="Probst A.J."/>
            <person name="Thomas B.C."/>
            <person name="Singh A."/>
            <person name="Wilkins M.J."/>
            <person name="Karaoz U."/>
            <person name="Brodie E.L."/>
            <person name="Williams K.H."/>
            <person name="Hubbard S.S."/>
            <person name="Banfield J.F."/>
        </authorList>
    </citation>
    <scope>NUCLEOTIDE SEQUENCE [LARGE SCALE GENOMIC DNA]</scope>
</reference>
<evidence type="ECO:0000256" key="3">
    <source>
        <dbReference type="ARBA" id="ARBA00022723"/>
    </source>
</evidence>
<keyword evidence="5" id="KW-0175">Coiled coil</keyword>
<dbReference type="GO" id="GO:0006879">
    <property type="term" value="P:intracellular iron ion homeostasis"/>
    <property type="evidence" value="ECO:0007669"/>
    <property type="project" value="UniProtKB-KW"/>
</dbReference>
<dbReference type="EMBL" id="MFAT01000001">
    <property type="protein sequence ID" value="OGD87301.1"/>
    <property type="molecule type" value="Genomic_DNA"/>
</dbReference>
<dbReference type="Gene3D" id="1.20.1260.10">
    <property type="match status" value="1"/>
</dbReference>
<dbReference type="SUPFAM" id="SSF47240">
    <property type="entry name" value="Ferritin-like"/>
    <property type="match status" value="1"/>
</dbReference>
<feature type="domain" description="Ferritin-like diiron" evidence="6">
    <location>
        <begin position="2"/>
        <end position="140"/>
    </location>
</feature>
<keyword evidence="3" id="KW-0479">Metal-binding</keyword>
<dbReference type="Pfam" id="PF00210">
    <property type="entry name" value="Ferritin"/>
    <property type="match status" value="1"/>
</dbReference>
<sequence length="140" mass="15877">MKVTKQKLIELLNKDLSWEYTAAVQYIQHSGVMSGAQYGDIIKEIKIHAQEEIGHALILVDQIDYLGGVPTVKVFTAEVSKNNEKMLRQDLAGEEDAIRRYKERIVQAEELKELALAQKLREILSMEQEHAMDLANALGK</sequence>
<dbReference type="Proteomes" id="UP000176317">
    <property type="component" value="Unassembled WGS sequence"/>
</dbReference>
<evidence type="ECO:0000256" key="5">
    <source>
        <dbReference type="SAM" id="Coils"/>
    </source>
</evidence>
<feature type="coiled-coil region" evidence="5">
    <location>
        <begin position="84"/>
        <end position="118"/>
    </location>
</feature>
<dbReference type="PRINTS" id="PR00601">
    <property type="entry name" value="BACFERRITIN"/>
</dbReference>
<dbReference type="PANTHER" id="PTHR30295">
    <property type="entry name" value="BACTERIOFERRITIN"/>
    <property type="match status" value="1"/>
</dbReference>
<proteinExistence type="predicted"/>
<name>A0A1F5G616_9BACT</name>
<dbReference type="InterPro" id="IPR012347">
    <property type="entry name" value="Ferritin-like"/>
</dbReference>
<dbReference type="InterPro" id="IPR009040">
    <property type="entry name" value="Ferritin-like_diiron"/>
</dbReference>
<evidence type="ECO:0000256" key="2">
    <source>
        <dbReference type="ARBA" id="ARBA00022617"/>
    </source>
</evidence>